<dbReference type="InterPro" id="IPR001296">
    <property type="entry name" value="Glyco_trans_1"/>
</dbReference>
<comment type="caution">
    <text evidence="4">The sequence shown here is derived from an EMBL/GenBank/DDBJ whole genome shotgun (WGS) entry which is preliminary data.</text>
</comment>
<dbReference type="Gene3D" id="3.40.50.2000">
    <property type="entry name" value="Glycogen Phosphorylase B"/>
    <property type="match status" value="2"/>
</dbReference>
<evidence type="ECO:0000256" key="1">
    <source>
        <dbReference type="SAM" id="MobiDB-lite"/>
    </source>
</evidence>
<feature type="compositionally biased region" description="Basic residues" evidence="1">
    <location>
        <begin position="19"/>
        <end position="28"/>
    </location>
</feature>
<feature type="region of interest" description="Disordered" evidence="1">
    <location>
        <begin position="1"/>
        <end position="28"/>
    </location>
</feature>
<reference evidence="4 5" key="1">
    <citation type="journal article" date="2019" name="Nat. Microbiol.">
        <title>Mediterranean grassland soil C-N compound turnover is dependent on rainfall and depth, and is mediated by genomically divergent microorganisms.</title>
        <authorList>
            <person name="Diamond S."/>
            <person name="Andeer P.F."/>
            <person name="Li Z."/>
            <person name="Crits-Christoph A."/>
            <person name="Burstein D."/>
            <person name="Anantharaman K."/>
            <person name="Lane K.R."/>
            <person name="Thomas B.C."/>
            <person name="Pan C."/>
            <person name="Northen T.R."/>
            <person name="Banfield J.F."/>
        </authorList>
    </citation>
    <scope>NUCLEOTIDE SEQUENCE [LARGE SCALE GENOMIC DNA]</scope>
    <source>
        <strain evidence="4">WS_8</strain>
    </source>
</reference>
<dbReference type="InterPro" id="IPR028098">
    <property type="entry name" value="Glyco_trans_4-like_N"/>
</dbReference>
<dbReference type="InterPro" id="IPR023881">
    <property type="entry name" value="Thiol_BshA"/>
</dbReference>
<feature type="domain" description="Glycosyl transferase family 1" evidence="2">
    <location>
        <begin position="218"/>
        <end position="372"/>
    </location>
</feature>
<protein>
    <submittedName>
        <fullName evidence="4">N-acetyl-alpha-D-glucosaminyl L-malate synthase BshA</fullName>
    </submittedName>
</protein>
<dbReference type="GO" id="GO:0071793">
    <property type="term" value="P:bacillithiol biosynthetic process"/>
    <property type="evidence" value="ECO:0007669"/>
    <property type="project" value="InterPro"/>
</dbReference>
<evidence type="ECO:0000259" key="3">
    <source>
        <dbReference type="Pfam" id="PF13439"/>
    </source>
</evidence>
<dbReference type="PANTHER" id="PTHR45947">
    <property type="entry name" value="SULFOQUINOVOSYL TRANSFERASE SQD2"/>
    <property type="match status" value="1"/>
</dbReference>
<dbReference type="AlphaFoldDB" id="A0A538TLJ5"/>
<gene>
    <name evidence="4" type="primary">bshA</name>
    <name evidence="4" type="ORF">E6K78_09070</name>
</gene>
<evidence type="ECO:0000313" key="4">
    <source>
        <dbReference type="EMBL" id="TMQ64493.1"/>
    </source>
</evidence>
<dbReference type="PANTHER" id="PTHR45947:SF3">
    <property type="entry name" value="SULFOQUINOVOSYL TRANSFERASE SQD2"/>
    <property type="match status" value="1"/>
</dbReference>
<dbReference type="Pfam" id="PF13439">
    <property type="entry name" value="Glyco_transf_4"/>
    <property type="match status" value="1"/>
</dbReference>
<accession>A0A538TLJ5</accession>
<dbReference type="SUPFAM" id="SSF53756">
    <property type="entry name" value="UDP-Glycosyltransferase/glycogen phosphorylase"/>
    <property type="match status" value="1"/>
</dbReference>
<dbReference type="GO" id="GO:0016757">
    <property type="term" value="F:glycosyltransferase activity"/>
    <property type="evidence" value="ECO:0007669"/>
    <property type="project" value="InterPro"/>
</dbReference>
<dbReference type="NCBIfam" id="TIGR03999">
    <property type="entry name" value="thiol_BshA"/>
    <property type="match status" value="1"/>
</dbReference>
<sequence length="395" mass="43773">MKRAGRGRAPRRGGASPKPRGRRGRPRRIGLTCYSHFGGSGVVATELGLALAKRGYEVHFIAHRLPFRLRTFTSNIFFHEATPASYPVFDQAPYNLALTTKMVEVAEHYGLDLLHVHYAMPFAASAYLARQLLRPRSLGVVTTLHGTDITVVGMEPAFFRITQFSIQSSDRVTAVSRFLKERAEESFGITRPIEVIYNFVDSRVFAPRRRTTLRLAPPQAKILMHASNFRPVKNIPTVLHVFAEVRKRLDAKLVMIGDGPEKAGAEQRARELGLQRDVLFLGNQDCMEELLPLADVFLLPSSSESFGLVALEAMSAGVPVVASNIGGLPEVIEHGSTGFLNEPGDVDGLVTSALHLLTHESARRTMGRNARRVARERFSVDEMVGRYVGVYESLR</sequence>
<evidence type="ECO:0000259" key="2">
    <source>
        <dbReference type="Pfam" id="PF00534"/>
    </source>
</evidence>
<feature type="compositionally biased region" description="Basic residues" evidence="1">
    <location>
        <begin position="1"/>
        <end position="11"/>
    </location>
</feature>
<proteinExistence type="predicted"/>
<organism evidence="4 5">
    <name type="scientific">Eiseniibacteriota bacterium</name>
    <dbReference type="NCBI Taxonomy" id="2212470"/>
    <lineage>
        <taxon>Bacteria</taxon>
        <taxon>Candidatus Eiseniibacteriota</taxon>
    </lineage>
</organism>
<dbReference type="Pfam" id="PF00534">
    <property type="entry name" value="Glycos_transf_1"/>
    <property type="match status" value="1"/>
</dbReference>
<feature type="domain" description="Glycosyltransferase subfamily 4-like N-terminal" evidence="3">
    <location>
        <begin position="37"/>
        <end position="202"/>
    </location>
</feature>
<dbReference type="InterPro" id="IPR050194">
    <property type="entry name" value="Glycosyltransferase_grp1"/>
</dbReference>
<dbReference type="Proteomes" id="UP000316609">
    <property type="component" value="Unassembled WGS sequence"/>
</dbReference>
<name>A0A538TLJ5_UNCEI</name>
<dbReference type="EMBL" id="VBOY01000085">
    <property type="protein sequence ID" value="TMQ64493.1"/>
    <property type="molecule type" value="Genomic_DNA"/>
</dbReference>
<evidence type="ECO:0000313" key="5">
    <source>
        <dbReference type="Proteomes" id="UP000316609"/>
    </source>
</evidence>